<dbReference type="EMBL" id="JACJQH010000044">
    <property type="protein sequence ID" value="MBD2198634.1"/>
    <property type="molecule type" value="Genomic_DNA"/>
</dbReference>
<evidence type="ECO:0000259" key="1">
    <source>
        <dbReference type="Pfam" id="PF07862"/>
    </source>
</evidence>
<feature type="domain" description="Nif11" evidence="1">
    <location>
        <begin position="1"/>
        <end position="48"/>
    </location>
</feature>
<proteinExistence type="predicted"/>
<evidence type="ECO:0000313" key="2">
    <source>
        <dbReference type="EMBL" id="MBD2198634.1"/>
    </source>
</evidence>
<reference evidence="2 3" key="1">
    <citation type="journal article" date="2020" name="ISME J.">
        <title>Comparative genomics reveals insights into cyanobacterial evolution and habitat adaptation.</title>
        <authorList>
            <person name="Chen M.Y."/>
            <person name="Teng W.K."/>
            <person name="Zhao L."/>
            <person name="Hu C.X."/>
            <person name="Zhou Y.K."/>
            <person name="Han B.P."/>
            <person name="Song L.R."/>
            <person name="Shu W.S."/>
        </authorList>
    </citation>
    <scope>NUCLEOTIDE SEQUENCE [LARGE SCALE GENOMIC DNA]</scope>
    <source>
        <strain evidence="2 3">FACHB-288</strain>
    </source>
</reference>
<organism evidence="2 3">
    <name type="scientific">Calothrix parietina FACHB-288</name>
    <dbReference type="NCBI Taxonomy" id="2692896"/>
    <lineage>
        <taxon>Bacteria</taxon>
        <taxon>Bacillati</taxon>
        <taxon>Cyanobacteriota</taxon>
        <taxon>Cyanophyceae</taxon>
        <taxon>Nostocales</taxon>
        <taxon>Calotrichaceae</taxon>
        <taxon>Calothrix</taxon>
    </lineage>
</organism>
<dbReference type="InterPro" id="IPR022516">
    <property type="entry name" value="CHP03798_Ocin"/>
</dbReference>
<sequence length="101" mass="11489">MSLENVRAFYERLASDDAFRVLLQSFDTQDAGREILQNAGFNFTKEEFEEYTAQLLDSENELQDIDAAELASVVGGLVGFYPRLYLIYGAPSPLWDHTNLF</sequence>
<evidence type="ECO:0000313" key="3">
    <source>
        <dbReference type="Proteomes" id="UP000658514"/>
    </source>
</evidence>
<dbReference type="RefSeq" id="WP_190546568.1">
    <property type="nucleotide sequence ID" value="NZ_CAWPNO010000078.1"/>
</dbReference>
<comment type="caution">
    <text evidence="2">The sequence shown here is derived from an EMBL/GenBank/DDBJ whole genome shotgun (WGS) entry which is preliminary data.</text>
</comment>
<name>A0ABR8AFV6_9CYAN</name>
<gene>
    <name evidence="2" type="ORF">H6G24_24645</name>
</gene>
<keyword evidence="3" id="KW-1185">Reference proteome</keyword>
<dbReference type="InterPro" id="IPR012903">
    <property type="entry name" value="Nif11"/>
</dbReference>
<dbReference type="Pfam" id="PF07862">
    <property type="entry name" value="Nif11"/>
    <property type="match status" value="1"/>
</dbReference>
<protein>
    <submittedName>
        <fullName evidence="2">Nif11-like leader peptide family natural product</fullName>
    </submittedName>
</protein>
<dbReference type="Proteomes" id="UP000658514">
    <property type="component" value="Unassembled WGS sequence"/>
</dbReference>
<accession>A0ABR8AFV6</accession>
<dbReference type="NCBIfam" id="TIGR03798">
    <property type="entry name" value="leader_Nif11"/>
    <property type="match status" value="1"/>
</dbReference>